<proteinExistence type="predicted"/>
<dbReference type="EMBL" id="JBHRYB010000013">
    <property type="protein sequence ID" value="MFC3680700.1"/>
    <property type="molecule type" value="Genomic_DNA"/>
</dbReference>
<sequence length="184" mass="20734">MEQHLKKRILGAFVTVVALAIAMPIVLDGSRSQIRLTSDMPAQPELGAWQPIENERRVRIDLEDLASGKTRADVELPSVRTVETDDPAALGSRGDRAAIDDQQKAYAWTVQLGAFKQRKNAHALRDSLRQKGYKAYVQEMNTDGLTRVYVGPELQRSKIEALQQQLKKELQQSDLHIKRFKAES</sequence>
<reference evidence="4" key="1">
    <citation type="journal article" date="2019" name="Int. J. Syst. Evol. Microbiol.">
        <title>The Global Catalogue of Microorganisms (GCM) 10K type strain sequencing project: providing services to taxonomists for standard genome sequencing and annotation.</title>
        <authorList>
            <consortium name="The Broad Institute Genomics Platform"/>
            <consortium name="The Broad Institute Genome Sequencing Center for Infectious Disease"/>
            <person name="Wu L."/>
            <person name="Ma J."/>
        </authorList>
    </citation>
    <scope>NUCLEOTIDE SEQUENCE [LARGE SCALE GENOMIC DNA]</scope>
    <source>
        <strain evidence="4">KCTC 42424</strain>
    </source>
</reference>
<keyword evidence="1" id="KW-0472">Membrane</keyword>
<protein>
    <submittedName>
        <fullName evidence="3">SPOR domain-containing protein</fullName>
    </submittedName>
</protein>
<dbReference type="Pfam" id="PF05036">
    <property type="entry name" value="SPOR"/>
    <property type="match status" value="1"/>
</dbReference>
<dbReference type="InterPro" id="IPR036680">
    <property type="entry name" value="SPOR-like_sf"/>
</dbReference>
<name>A0ABV7VT42_9GAMM</name>
<keyword evidence="4" id="KW-1185">Reference proteome</keyword>
<dbReference type="Proteomes" id="UP001595722">
    <property type="component" value="Unassembled WGS sequence"/>
</dbReference>
<dbReference type="RefSeq" id="WP_376866738.1">
    <property type="nucleotide sequence ID" value="NZ_JBHRYB010000013.1"/>
</dbReference>
<evidence type="ECO:0000313" key="3">
    <source>
        <dbReference type="EMBL" id="MFC3680700.1"/>
    </source>
</evidence>
<comment type="caution">
    <text evidence="3">The sequence shown here is derived from an EMBL/GenBank/DDBJ whole genome shotgun (WGS) entry which is preliminary data.</text>
</comment>
<keyword evidence="1" id="KW-0812">Transmembrane</keyword>
<evidence type="ECO:0000259" key="2">
    <source>
        <dbReference type="PROSITE" id="PS51724"/>
    </source>
</evidence>
<accession>A0ABV7VT42</accession>
<dbReference type="PROSITE" id="PS51724">
    <property type="entry name" value="SPOR"/>
    <property type="match status" value="1"/>
</dbReference>
<organism evidence="3 4">
    <name type="scientific">Bacterioplanoides pacificum</name>
    <dbReference type="NCBI Taxonomy" id="1171596"/>
    <lineage>
        <taxon>Bacteria</taxon>
        <taxon>Pseudomonadati</taxon>
        <taxon>Pseudomonadota</taxon>
        <taxon>Gammaproteobacteria</taxon>
        <taxon>Oceanospirillales</taxon>
        <taxon>Oceanospirillaceae</taxon>
        <taxon>Bacterioplanoides</taxon>
    </lineage>
</organism>
<dbReference type="PANTHER" id="PTHR38687:SF1">
    <property type="entry name" value="CELL DIVISION PROTEIN DEDD"/>
    <property type="match status" value="1"/>
</dbReference>
<keyword evidence="1" id="KW-1133">Transmembrane helix</keyword>
<feature type="transmembrane region" description="Helical" evidence="1">
    <location>
        <begin position="9"/>
        <end position="27"/>
    </location>
</feature>
<dbReference type="SUPFAM" id="SSF110997">
    <property type="entry name" value="Sporulation related repeat"/>
    <property type="match status" value="1"/>
</dbReference>
<dbReference type="InterPro" id="IPR007730">
    <property type="entry name" value="SPOR-like_dom"/>
</dbReference>
<dbReference type="InterPro" id="IPR052521">
    <property type="entry name" value="Cell_div_SPOR-domain"/>
</dbReference>
<evidence type="ECO:0000313" key="4">
    <source>
        <dbReference type="Proteomes" id="UP001595722"/>
    </source>
</evidence>
<dbReference type="Gene3D" id="3.30.70.1070">
    <property type="entry name" value="Sporulation related repeat"/>
    <property type="match status" value="1"/>
</dbReference>
<gene>
    <name evidence="3" type="ORF">ACFOMG_11390</name>
</gene>
<dbReference type="PANTHER" id="PTHR38687">
    <property type="entry name" value="CELL DIVISION PROTEIN DEDD-RELATED"/>
    <property type="match status" value="1"/>
</dbReference>
<feature type="domain" description="SPOR" evidence="2">
    <location>
        <begin position="102"/>
        <end position="179"/>
    </location>
</feature>
<evidence type="ECO:0000256" key="1">
    <source>
        <dbReference type="SAM" id="Phobius"/>
    </source>
</evidence>